<name>V9VD96_9CAUD</name>
<dbReference type="EMBL" id="KF926093">
    <property type="protein sequence ID" value="AHC94196.1"/>
    <property type="molecule type" value="Genomic_DNA"/>
</dbReference>
<dbReference type="OrthoDB" id="24132at10239"/>
<sequence length="300" mass="35465">MTTEEVEKRMFELTNGEYLLLGDYLGAKTKIPIKHNTCENEYEVTWSSFKQGSRCPKCSGNEKLNNKEIDKRIFELVGNEYVRLRDYSNASTKMLIKHNICENEYKVTWSDFKQEKRCPKCSSTAKLNNQEIDKRMRELTGNEYFRLGDYKGAQIKMLVQHTTCRTVYEVRWSHFQEGKRCPKCNESKGEKEISNILNSLNIKYTPQKRFKDCKHKNPLPFDFYIHNKKSKLLIEFDGEQHFKSVKIFGGEEALRKTQLRDKIKNDFVLSNNIPLLRIPYTEQDNIKQILTNKLKELNFI</sequence>
<reference evidence="1 2" key="1">
    <citation type="journal article" date="2014" name="Front. Microbiol.">
        <title>Phages of non-dairy lactococci: isolation and characterization of ?L47, a phage infecting the grass isolate Lactococcus lactis ssp. cremoris DPC6860.</title>
        <authorList>
            <person name="Cavanagh D."/>
            <person name="Guinane C.M."/>
            <person name="Neve H."/>
            <person name="Coffey A."/>
            <person name="Ross R.P."/>
            <person name="Fitzgerald G.F."/>
            <person name="McAuliffe O."/>
        </authorList>
    </citation>
    <scope>NUCLEOTIDE SEQUENCE [LARGE SCALE GENOMIC DNA]</scope>
</reference>
<evidence type="ECO:0000313" key="2">
    <source>
        <dbReference type="Proteomes" id="UP000018883"/>
    </source>
</evidence>
<organism evidence="1 2">
    <name type="scientific">Lactococcus phage phiL47</name>
    <dbReference type="NCBI Taxonomy" id="1412875"/>
    <lineage>
        <taxon>Viruses</taxon>
        <taxon>Duplodnaviria</taxon>
        <taxon>Heunggongvirae</taxon>
        <taxon>Uroviricota</taxon>
        <taxon>Caudoviricetes</taxon>
        <taxon>Audreyjarvisvirus</taxon>
        <taxon>Audreyjarvisvirus L47</taxon>
    </lineage>
</organism>
<evidence type="ECO:0000313" key="1">
    <source>
        <dbReference type="EMBL" id="AHC94196.1"/>
    </source>
</evidence>
<dbReference type="Gene3D" id="3.40.960.10">
    <property type="entry name" value="VSR Endonuclease"/>
    <property type="match status" value="1"/>
</dbReference>
<dbReference type="GeneID" id="18503674"/>
<protein>
    <submittedName>
        <fullName evidence="1">Uncharacterized protein</fullName>
    </submittedName>
</protein>
<dbReference type="KEGG" id="vg:18503674"/>
<dbReference type="Proteomes" id="UP000018883">
    <property type="component" value="Segment"/>
</dbReference>
<dbReference type="RefSeq" id="YP_009006996.1">
    <property type="nucleotide sequence ID" value="NC_023574.1"/>
</dbReference>
<gene>
    <name evidence="1" type="ORF">T548_0118</name>
</gene>
<accession>V9VD96</accession>
<proteinExistence type="predicted"/>
<keyword evidence="2" id="KW-1185">Reference proteome</keyword>